<evidence type="ECO:0000313" key="1">
    <source>
        <dbReference type="EMBL" id="KAL3717060.1"/>
    </source>
</evidence>
<keyword evidence="2" id="KW-1185">Reference proteome</keyword>
<sequence length="102" mass="10841">MVCKVLSSFPVSARSDYGGSVDSCAGQGCAPTIVEGAAQAHGGAKSGFASLAERNLARLMTAQPPEPYQGQRCRIWTRHGVANRAMERRPGCHGERLVVGWL</sequence>
<organism evidence="1 2">
    <name type="scientific">Eucalyptus globulus</name>
    <name type="common">Tasmanian blue gum</name>
    <dbReference type="NCBI Taxonomy" id="34317"/>
    <lineage>
        <taxon>Eukaryota</taxon>
        <taxon>Viridiplantae</taxon>
        <taxon>Streptophyta</taxon>
        <taxon>Embryophyta</taxon>
        <taxon>Tracheophyta</taxon>
        <taxon>Spermatophyta</taxon>
        <taxon>Magnoliopsida</taxon>
        <taxon>eudicotyledons</taxon>
        <taxon>Gunneridae</taxon>
        <taxon>Pentapetalae</taxon>
        <taxon>rosids</taxon>
        <taxon>malvids</taxon>
        <taxon>Myrtales</taxon>
        <taxon>Myrtaceae</taxon>
        <taxon>Myrtoideae</taxon>
        <taxon>Eucalypteae</taxon>
        <taxon>Eucalyptus</taxon>
    </lineage>
</organism>
<proteinExistence type="predicted"/>
<protein>
    <submittedName>
        <fullName evidence="1">Uncharacterized protein</fullName>
    </submittedName>
</protein>
<reference evidence="1 2" key="1">
    <citation type="submission" date="2024-11" db="EMBL/GenBank/DDBJ databases">
        <title>Chromosome-level genome assembly of Eucalyptus globulus Labill. provides insights into its genome evolution.</title>
        <authorList>
            <person name="Li X."/>
        </authorList>
    </citation>
    <scope>NUCLEOTIDE SEQUENCE [LARGE SCALE GENOMIC DNA]</scope>
    <source>
        <strain evidence="1">CL2024</strain>
        <tissue evidence="1">Fresh tender leaves</tissue>
    </source>
</reference>
<dbReference type="EMBL" id="JBJKBG010000011">
    <property type="protein sequence ID" value="KAL3717060.1"/>
    <property type="molecule type" value="Genomic_DNA"/>
</dbReference>
<dbReference type="AlphaFoldDB" id="A0ABD3ISP1"/>
<gene>
    <name evidence="1" type="ORF">ACJRO7_008612</name>
</gene>
<accession>A0ABD3ISP1</accession>
<evidence type="ECO:0000313" key="2">
    <source>
        <dbReference type="Proteomes" id="UP001634007"/>
    </source>
</evidence>
<name>A0ABD3ISP1_EUCGL</name>
<comment type="caution">
    <text evidence="1">The sequence shown here is derived from an EMBL/GenBank/DDBJ whole genome shotgun (WGS) entry which is preliminary data.</text>
</comment>
<dbReference type="Proteomes" id="UP001634007">
    <property type="component" value="Unassembled WGS sequence"/>
</dbReference>